<proteinExistence type="predicted"/>
<dbReference type="InterPro" id="IPR039498">
    <property type="entry name" value="NTP_transf_5"/>
</dbReference>
<dbReference type="AlphaFoldDB" id="A0A1F7F5M0"/>
<dbReference type="EMBL" id="MFYX01000115">
    <property type="protein sequence ID" value="OGK01964.1"/>
    <property type="molecule type" value="Genomic_DNA"/>
</dbReference>
<dbReference type="Pfam" id="PF14907">
    <property type="entry name" value="NTP_transf_5"/>
    <property type="match status" value="1"/>
</dbReference>
<organism evidence="1 2">
    <name type="scientific">Candidatus Raymondbacteria bacterium RIFOXYD12_FULL_49_13</name>
    <dbReference type="NCBI Taxonomy" id="1817890"/>
    <lineage>
        <taxon>Bacteria</taxon>
        <taxon>Raymondiibacteriota</taxon>
    </lineage>
</organism>
<dbReference type="Proteomes" id="UP000179243">
    <property type="component" value="Unassembled WGS sequence"/>
</dbReference>
<evidence type="ECO:0008006" key="3">
    <source>
        <dbReference type="Google" id="ProtNLM"/>
    </source>
</evidence>
<reference evidence="1 2" key="1">
    <citation type="journal article" date="2016" name="Nat. Commun.">
        <title>Thousands of microbial genomes shed light on interconnected biogeochemical processes in an aquifer system.</title>
        <authorList>
            <person name="Anantharaman K."/>
            <person name="Brown C.T."/>
            <person name="Hug L.A."/>
            <person name="Sharon I."/>
            <person name="Castelle C.J."/>
            <person name="Probst A.J."/>
            <person name="Thomas B.C."/>
            <person name="Singh A."/>
            <person name="Wilkins M.J."/>
            <person name="Karaoz U."/>
            <person name="Brodie E.L."/>
            <person name="Williams K.H."/>
            <person name="Hubbard S.S."/>
            <person name="Banfield J.F."/>
        </authorList>
    </citation>
    <scope>NUCLEOTIDE SEQUENCE [LARGE SCALE GENOMIC DNA]</scope>
</reference>
<comment type="caution">
    <text evidence="1">The sequence shown here is derived from an EMBL/GenBank/DDBJ whole genome shotgun (WGS) entry which is preliminary data.</text>
</comment>
<evidence type="ECO:0000313" key="2">
    <source>
        <dbReference type="Proteomes" id="UP000179243"/>
    </source>
</evidence>
<accession>A0A1F7F5M0</accession>
<evidence type="ECO:0000313" key="1">
    <source>
        <dbReference type="EMBL" id="OGK01964.1"/>
    </source>
</evidence>
<gene>
    <name evidence="1" type="ORF">A2519_17700</name>
</gene>
<name>A0A1F7F5M0_UNCRA</name>
<protein>
    <recommendedName>
        <fullName evidence="3">Nucleotidyltransferase</fullName>
    </recommendedName>
</protein>
<sequence>MILAQFLKSLEHNCSKKPESLWPLRYYLGKNSPDNQSPPHFKDAYAKVLAYSIFMAEQEKKLSLLLDSINASHLLFKGLDIESRFYPGPGTRPQSDIDLLVDPAAMPQIHTLLVENGFAFNWSGNYHHVYKKDSISFEIHTAFCSYKYLLYFDLLNLNYLDLFQTKSLSPELYLLCCAIQFYDENASRPIPLVDMYQIISSGIDLHAWTELVKNRSAGFPVYFAHFWMEEHLGYSPWTEELLAPLGWDNAKKNIAAMVVKTQNIKEKDFWTLFRMADNKPMKLLRTFFPPKEVYAGHVGAGRFPLLAHILKTARRLL</sequence>